<gene>
    <name evidence="1" type="ORF">S01H1_25038</name>
</gene>
<feature type="non-terminal residue" evidence="1">
    <location>
        <position position="1"/>
    </location>
</feature>
<reference evidence="1" key="1">
    <citation type="journal article" date="2014" name="Front. Microbiol.">
        <title>High frequency of phylogenetically diverse reductive dehalogenase-homologous genes in deep subseafloor sedimentary metagenomes.</title>
        <authorList>
            <person name="Kawai M."/>
            <person name="Futagami T."/>
            <person name="Toyoda A."/>
            <person name="Takaki Y."/>
            <person name="Nishi S."/>
            <person name="Hori S."/>
            <person name="Arai W."/>
            <person name="Tsubouchi T."/>
            <person name="Morono Y."/>
            <person name="Uchiyama I."/>
            <person name="Ito T."/>
            <person name="Fujiyama A."/>
            <person name="Inagaki F."/>
            <person name="Takami H."/>
        </authorList>
    </citation>
    <scope>NUCLEOTIDE SEQUENCE</scope>
    <source>
        <strain evidence="1">Expedition CK06-06</strain>
    </source>
</reference>
<organism evidence="1">
    <name type="scientific">marine sediment metagenome</name>
    <dbReference type="NCBI Taxonomy" id="412755"/>
    <lineage>
        <taxon>unclassified sequences</taxon>
        <taxon>metagenomes</taxon>
        <taxon>ecological metagenomes</taxon>
    </lineage>
</organism>
<evidence type="ECO:0000313" key="1">
    <source>
        <dbReference type="EMBL" id="GAF87031.1"/>
    </source>
</evidence>
<dbReference type="EMBL" id="BARS01015085">
    <property type="protein sequence ID" value="GAF87031.1"/>
    <property type="molecule type" value="Genomic_DNA"/>
</dbReference>
<sequence>QPNEPINLCYDSFGPPAAMIRGLFEYLYRAEELVLLPHIPPGITQLQQHFPIRFGQKRLYLATVGSGPVTAVLINGQPWSSFDEKSITLSYNKTPREAVVQIVLGGAKPAPLMPPKPAAMLALPDTPDINKIQVVSKKKELMAGLAGIDAKITRIRKFYQGLVSAGLAESYEAAHARLAIECMAATCERFKMLSDGKLKRLPDQSQYAADKSYIIATAKLCEGLERTVASYEDSEDAHQKQIYATWRTANTRKRLP</sequence>
<protein>
    <submittedName>
        <fullName evidence="1">Uncharacterized protein</fullName>
    </submittedName>
</protein>
<comment type="caution">
    <text evidence="1">The sequence shown here is derived from an EMBL/GenBank/DDBJ whole genome shotgun (WGS) entry which is preliminary data.</text>
</comment>
<name>X0TIF2_9ZZZZ</name>
<accession>X0TIF2</accession>
<dbReference type="AlphaFoldDB" id="X0TIF2"/>
<proteinExistence type="predicted"/>